<dbReference type="PRINTS" id="PR00173">
    <property type="entry name" value="EDTRNSPORT"/>
</dbReference>
<feature type="transmembrane region" description="Helical" evidence="6">
    <location>
        <begin position="302"/>
        <end position="322"/>
    </location>
</feature>
<reference evidence="8" key="1">
    <citation type="journal article" date="2019" name="Int. J. Syst. Evol. Microbiol.">
        <title>The Global Catalogue of Microorganisms (GCM) 10K type strain sequencing project: providing services to taxonomists for standard genome sequencing and annotation.</title>
        <authorList>
            <consortium name="The Broad Institute Genomics Platform"/>
            <consortium name="The Broad Institute Genome Sequencing Center for Infectious Disease"/>
            <person name="Wu L."/>
            <person name="Ma J."/>
        </authorList>
    </citation>
    <scope>NUCLEOTIDE SEQUENCE [LARGE SCALE GENOMIC DNA]</scope>
    <source>
        <strain evidence="8">JCM 18720</strain>
    </source>
</reference>
<dbReference type="SUPFAM" id="SSF118215">
    <property type="entry name" value="Proton glutamate symport protein"/>
    <property type="match status" value="1"/>
</dbReference>
<evidence type="ECO:0000313" key="7">
    <source>
        <dbReference type="EMBL" id="GAA5187258.1"/>
    </source>
</evidence>
<feature type="transmembrane region" description="Helical" evidence="6">
    <location>
        <begin position="36"/>
        <end position="59"/>
    </location>
</feature>
<dbReference type="InterPro" id="IPR036458">
    <property type="entry name" value="Na:dicarbo_symporter_sf"/>
</dbReference>
<keyword evidence="8" id="KW-1185">Reference proteome</keyword>
<keyword evidence="3 6" id="KW-0812">Transmembrane</keyword>
<comment type="subcellular location">
    <subcellularLocation>
        <location evidence="1">Membrane</location>
        <topology evidence="1">Multi-pass membrane protein</topology>
    </subcellularLocation>
</comment>
<organism evidence="7 8">
    <name type="scientific">Ferrimonas gelatinilytica</name>
    <dbReference type="NCBI Taxonomy" id="1255257"/>
    <lineage>
        <taxon>Bacteria</taxon>
        <taxon>Pseudomonadati</taxon>
        <taxon>Pseudomonadota</taxon>
        <taxon>Gammaproteobacteria</taxon>
        <taxon>Alteromonadales</taxon>
        <taxon>Ferrimonadaceae</taxon>
        <taxon>Ferrimonas</taxon>
    </lineage>
</organism>
<feature type="transmembrane region" description="Helical" evidence="6">
    <location>
        <begin position="192"/>
        <end position="214"/>
    </location>
</feature>
<keyword evidence="4 6" id="KW-1133">Transmembrane helix</keyword>
<evidence type="ECO:0000256" key="1">
    <source>
        <dbReference type="ARBA" id="ARBA00004141"/>
    </source>
</evidence>
<feature type="transmembrane region" description="Helical" evidence="6">
    <location>
        <begin position="159"/>
        <end position="180"/>
    </location>
</feature>
<sequence>MKLIVRLLVGILVGLLAGLYAPDLLVRLLLTVKMALGQLISFVIPLIILFFIASGIANLKANGGRLLGRTLSIAYGSTLLAGVLAYLVASILVPALVESRPLQEVAGNSLTPFVVIEVPALFGVMSALAAAFIIGLGISVTGATNLKKVVDEGKGIIDVVLAKVIIPVLPIYIAGVFAGFGADGSVFETLKTFGIVLVLAILMHWFYISLLYILTGLRNGRSPWALIRTMLPAYVTALGTMSSAATIPVTLRQAKANGVNTEVANFSIPLFASIHLAGSTITLTTCSIAVMQMMPDMGIPGLMEMLPFIMMLGVVMIAAPGAPGGAVMSALGLLTAMLGFGEAAVALMIALYMAQDSFGTACNITCDGALSMWVDGAETTEAVQAKA</sequence>
<accession>A0ABP9RU63</accession>
<feature type="transmembrane region" description="Helical" evidence="6">
    <location>
        <begin position="113"/>
        <end position="138"/>
    </location>
</feature>
<dbReference type="Gene3D" id="1.10.3860.10">
    <property type="entry name" value="Sodium:dicarboxylate symporter"/>
    <property type="match status" value="1"/>
</dbReference>
<dbReference type="PANTHER" id="PTHR42865:SF8">
    <property type="entry name" value="SERINE_THREONINE TRANSPORTER SSTT"/>
    <property type="match status" value="1"/>
</dbReference>
<gene>
    <name evidence="7" type="ORF">GCM10025772_04510</name>
</gene>
<feature type="transmembrane region" description="Helical" evidence="6">
    <location>
        <begin position="7"/>
        <end position="30"/>
    </location>
</feature>
<dbReference type="PANTHER" id="PTHR42865">
    <property type="entry name" value="PROTON/GLUTAMATE-ASPARTATE SYMPORTER"/>
    <property type="match status" value="1"/>
</dbReference>
<evidence type="ECO:0000313" key="8">
    <source>
        <dbReference type="Proteomes" id="UP001501600"/>
    </source>
</evidence>
<evidence type="ECO:0000256" key="2">
    <source>
        <dbReference type="ARBA" id="ARBA00022448"/>
    </source>
</evidence>
<feature type="transmembrane region" description="Helical" evidence="6">
    <location>
        <begin position="226"/>
        <end position="247"/>
    </location>
</feature>
<dbReference type="EMBL" id="BAABLF010000005">
    <property type="protein sequence ID" value="GAA5187258.1"/>
    <property type="molecule type" value="Genomic_DNA"/>
</dbReference>
<evidence type="ECO:0000256" key="5">
    <source>
        <dbReference type="ARBA" id="ARBA00023136"/>
    </source>
</evidence>
<evidence type="ECO:0000256" key="3">
    <source>
        <dbReference type="ARBA" id="ARBA00022692"/>
    </source>
</evidence>
<feature type="transmembrane region" description="Helical" evidence="6">
    <location>
        <begin position="71"/>
        <end position="93"/>
    </location>
</feature>
<dbReference type="InterPro" id="IPR001991">
    <property type="entry name" value="Na-dicarboxylate_symporter"/>
</dbReference>
<feature type="transmembrane region" description="Helical" evidence="6">
    <location>
        <begin position="267"/>
        <end position="290"/>
    </location>
</feature>
<proteinExistence type="predicted"/>
<evidence type="ECO:0000256" key="6">
    <source>
        <dbReference type="SAM" id="Phobius"/>
    </source>
</evidence>
<keyword evidence="5 6" id="KW-0472">Membrane</keyword>
<protein>
    <submittedName>
        <fullName evidence="7">Dicarboxylate/amino acid:cation symporter</fullName>
    </submittedName>
</protein>
<dbReference type="Pfam" id="PF00375">
    <property type="entry name" value="SDF"/>
    <property type="match status" value="1"/>
</dbReference>
<comment type="caution">
    <text evidence="7">The sequence shown here is derived from an EMBL/GenBank/DDBJ whole genome shotgun (WGS) entry which is preliminary data.</text>
</comment>
<keyword evidence="2" id="KW-0813">Transport</keyword>
<evidence type="ECO:0000256" key="4">
    <source>
        <dbReference type="ARBA" id="ARBA00022989"/>
    </source>
</evidence>
<dbReference type="Proteomes" id="UP001501600">
    <property type="component" value="Unassembled WGS sequence"/>
</dbReference>
<dbReference type="RefSeq" id="WP_345315422.1">
    <property type="nucleotide sequence ID" value="NZ_BAABLF010000005.1"/>
</dbReference>
<name>A0ABP9RU63_9GAMM</name>
<feature type="transmembrane region" description="Helical" evidence="6">
    <location>
        <begin position="328"/>
        <end position="354"/>
    </location>
</feature>